<evidence type="ECO:0000259" key="8">
    <source>
        <dbReference type="PROSITE" id="PS50850"/>
    </source>
</evidence>
<dbReference type="Gene3D" id="1.20.1250.20">
    <property type="entry name" value="MFS general substrate transporter like domains"/>
    <property type="match status" value="1"/>
</dbReference>
<dbReference type="PANTHER" id="PTHR23513:SF6">
    <property type="entry name" value="MAJOR FACILITATOR SUPERFAMILY ASSOCIATED DOMAIN-CONTAINING PROTEIN"/>
    <property type="match status" value="1"/>
</dbReference>
<dbReference type="GO" id="GO:0022857">
    <property type="term" value="F:transmembrane transporter activity"/>
    <property type="evidence" value="ECO:0007669"/>
    <property type="project" value="InterPro"/>
</dbReference>
<feature type="transmembrane region" description="Helical" evidence="7">
    <location>
        <begin position="30"/>
        <end position="50"/>
    </location>
</feature>
<gene>
    <name evidence="9" type="ORF">HNR10_000635</name>
</gene>
<feature type="transmembrane region" description="Helical" evidence="7">
    <location>
        <begin position="90"/>
        <end position="113"/>
    </location>
</feature>
<evidence type="ECO:0000256" key="1">
    <source>
        <dbReference type="ARBA" id="ARBA00004651"/>
    </source>
</evidence>
<organism evidence="9 10">
    <name type="scientific">Nocardiopsis aegyptia</name>
    <dbReference type="NCBI Taxonomy" id="220378"/>
    <lineage>
        <taxon>Bacteria</taxon>
        <taxon>Bacillati</taxon>
        <taxon>Actinomycetota</taxon>
        <taxon>Actinomycetes</taxon>
        <taxon>Streptosporangiales</taxon>
        <taxon>Nocardiopsidaceae</taxon>
        <taxon>Nocardiopsis</taxon>
    </lineage>
</organism>
<keyword evidence="3" id="KW-1003">Cell membrane</keyword>
<dbReference type="CDD" id="cd06173">
    <property type="entry name" value="MFS_MefA_like"/>
    <property type="match status" value="1"/>
</dbReference>
<dbReference type="SUPFAM" id="SSF103473">
    <property type="entry name" value="MFS general substrate transporter"/>
    <property type="match status" value="1"/>
</dbReference>
<dbReference type="Proteomes" id="UP000572051">
    <property type="component" value="Unassembled WGS sequence"/>
</dbReference>
<reference evidence="9 10" key="1">
    <citation type="submission" date="2020-07" db="EMBL/GenBank/DDBJ databases">
        <title>Sequencing the genomes of 1000 actinobacteria strains.</title>
        <authorList>
            <person name="Klenk H.-P."/>
        </authorList>
    </citation>
    <scope>NUCLEOTIDE SEQUENCE [LARGE SCALE GENOMIC DNA]</scope>
    <source>
        <strain evidence="9 10">DSM 44442</strain>
    </source>
</reference>
<feature type="domain" description="Major facilitator superfamily (MFS) profile" evidence="8">
    <location>
        <begin position="1"/>
        <end position="385"/>
    </location>
</feature>
<dbReference type="InterPro" id="IPR036259">
    <property type="entry name" value="MFS_trans_sf"/>
</dbReference>
<protein>
    <submittedName>
        <fullName evidence="9">MFS family permease</fullName>
    </submittedName>
</protein>
<feature type="transmembrane region" description="Helical" evidence="7">
    <location>
        <begin position="362"/>
        <end position="381"/>
    </location>
</feature>
<comment type="subcellular location">
    <subcellularLocation>
        <location evidence="1">Cell membrane</location>
        <topology evidence="1">Multi-pass membrane protein</topology>
    </subcellularLocation>
</comment>
<feature type="transmembrane region" description="Helical" evidence="7">
    <location>
        <begin position="62"/>
        <end position="84"/>
    </location>
</feature>
<feature type="transmembrane region" description="Helical" evidence="7">
    <location>
        <begin position="243"/>
        <end position="265"/>
    </location>
</feature>
<comment type="caution">
    <text evidence="9">The sequence shown here is derived from an EMBL/GenBank/DDBJ whole genome shotgun (WGS) entry which is preliminary data.</text>
</comment>
<name>A0A7Z0EIZ5_9ACTN</name>
<keyword evidence="5 7" id="KW-1133">Transmembrane helix</keyword>
<dbReference type="GO" id="GO:0005886">
    <property type="term" value="C:plasma membrane"/>
    <property type="evidence" value="ECO:0007669"/>
    <property type="project" value="UniProtKB-SubCell"/>
</dbReference>
<keyword evidence="2" id="KW-0813">Transport</keyword>
<evidence type="ECO:0000256" key="7">
    <source>
        <dbReference type="SAM" id="Phobius"/>
    </source>
</evidence>
<feature type="transmembrane region" description="Helical" evidence="7">
    <location>
        <begin position="209"/>
        <end position="231"/>
    </location>
</feature>
<accession>A0A7Z0EIZ5</accession>
<feature type="transmembrane region" description="Helical" evidence="7">
    <location>
        <begin position="296"/>
        <end position="313"/>
    </location>
</feature>
<keyword evidence="4 7" id="KW-0812">Transmembrane</keyword>
<keyword evidence="10" id="KW-1185">Reference proteome</keyword>
<dbReference type="Pfam" id="PF05977">
    <property type="entry name" value="MFS_3"/>
    <property type="match status" value="1"/>
</dbReference>
<proteinExistence type="predicted"/>
<keyword evidence="6 7" id="KW-0472">Membrane</keyword>
<evidence type="ECO:0000313" key="9">
    <source>
        <dbReference type="EMBL" id="NYJ32754.1"/>
    </source>
</evidence>
<dbReference type="AlphaFoldDB" id="A0A7Z0EIZ5"/>
<dbReference type="EMBL" id="JACCFS010000001">
    <property type="protein sequence ID" value="NYJ32754.1"/>
    <property type="molecule type" value="Genomic_DNA"/>
</dbReference>
<evidence type="ECO:0000256" key="6">
    <source>
        <dbReference type="ARBA" id="ARBA00023136"/>
    </source>
</evidence>
<feature type="transmembrane region" description="Helical" evidence="7">
    <location>
        <begin position="125"/>
        <end position="150"/>
    </location>
</feature>
<dbReference type="InterPro" id="IPR010290">
    <property type="entry name" value="TM_effector"/>
</dbReference>
<dbReference type="InterPro" id="IPR020846">
    <property type="entry name" value="MFS_dom"/>
</dbReference>
<sequence>MAFTAVTNIADGVLKVALPLLATRLTDSPGLIAAVAMTLSLPWLLTALHVGVLVDRFDRRRLLWIADLTRVAVMGSLVAVLATGKLSLPVIYAGGALMGLAEVVAMTSVAAIVPSAVAPRSRERANAWVAGAETACGEFAGPFVGGLLVVALGAGLALGATAAAYAVGVLVLLLLVGRFAPAAQPPTTTVHHRLVEGLRFLWRHRLLRGMAAMISVLAACWGAWTALMPLVATSLLGLDEHEYGLLLSCLGAGGIVGALSVTWVNRLLGQRWSMFADLLGTAAMVAAPALTDDLAVIGAAAFLGGMGGTLWTVNARTIAQRLVPAEMLGRYSAAARLFTWGAIPLGAGLAGLAAEFVGARGAFGLFALAALAMAVPFLRVLTPTAPAASRGAR</sequence>
<evidence type="ECO:0000313" key="10">
    <source>
        <dbReference type="Proteomes" id="UP000572051"/>
    </source>
</evidence>
<feature type="transmembrane region" description="Helical" evidence="7">
    <location>
        <begin position="272"/>
        <end position="290"/>
    </location>
</feature>
<evidence type="ECO:0000256" key="3">
    <source>
        <dbReference type="ARBA" id="ARBA00022475"/>
    </source>
</evidence>
<feature type="transmembrane region" description="Helical" evidence="7">
    <location>
        <begin position="156"/>
        <end position="176"/>
    </location>
</feature>
<evidence type="ECO:0000256" key="4">
    <source>
        <dbReference type="ARBA" id="ARBA00022692"/>
    </source>
</evidence>
<evidence type="ECO:0000256" key="2">
    <source>
        <dbReference type="ARBA" id="ARBA00022448"/>
    </source>
</evidence>
<dbReference type="PROSITE" id="PS50850">
    <property type="entry name" value="MFS"/>
    <property type="match status" value="1"/>
</dbReference>
<dbReference type="PANTHER" id="PTHR23513">
    <property type="entry name" value="INTEGRAL MEMBRANE EFFLUX PROTEIN-RELATED"/>
    <property type="match status" value="1"/>
</dbReference>
<evidence type="ECO:0000256" key="5">
    <source>
        <dbReference type="ARBA" id="ARBA00022989"/>
    </source>
</evidence>
<feature type="transmembrane region" description="Helical" evidence="7">
    <location>
        <begin position="334"/>
        <end position="356"/>
    </location>
</feature>